<evidence type="ECO:0000256" key="13">
    <source>
        <dbReference type="RuleBase" id="RU000682"/>
    </source>
</evidence>
<dbReference type="GO" id="GO:0050291">
    <property type="term" value="F:sphingosine N-acyltransferase activity"/>
    <property type="evidence" value="ECO:0007669"/>
    <property type="project" value="InterPro"/>
</dbReference>
<dbReference type="GO" id="GO:0005789">
    <property type="term" value="C:endoplasmic reticulum membrane"/>
    <property type="evidence" value="ECO:0007669"/>
    <property type="project" value="UniProtKB-SubCell"/>
</dbReference>
<name>A0A6F9D8X9_9ASCI</name>
<dbReference type="GO" id="GO:0005634">
    <property type="term" value="C:nucleus"/>
    <property type="evidence" value="ECO:0007669"/>
    <property type="project" value="UniProtKB-SubCell"/>
</dbReference>
<accession>A0A6F9D8X9</accession>
<dbReference type="GO" id="GO:0046513">
    <property type="term" value="P:ceramide biosynthetic process"/>
    <property type="evidence" value="ECO:0007669"/>
    <property type="project" value="InterPro"/>
</dbReference>
<comment type="pathway">
    <text evidence="2">Lipid metabolism; sphingolipid metabolism.</text>
</comment>
<feature type="region of interest" description="Disordered" evidence="14">
    <location>
        <begin position="362"/>
        <end position="382"/>
    </location>
</feature>
<organism evidence="18">
    <name type="scientific">Phallusia mammillata</name>
    <dbReference type="NCBI Taxonomy" id="59560"/>
    <lineage>
        <taxon>Eukaryota</taxon>
        <taxon>Metazoa</taxon>
        <taxon>Chordata</taxon>
        <taxon>Tunicata</taxon>
        <taxon>Ascidiacea</taxon>
        <taxon>Phlebobranchia</taxon>
        <taxon>Ascidiidae</taxon>
        <taxon>Phallusia</taxon>
    </lineage>
</organism>
<feature type="transmembrane region" description="Helical" evidence="15">
    <location>
        <begin position="261"/>
        <end position="284"/>
    </location>
</feature>
<evidence type="ECO:0000256" key="14">
    <source>
        <dbReference type="SAM" id="MobiDB-lite"/>
    </source>
</evidence>
<evidence type="ECO:0000256" key="7">
    <source>
        <dbReference type="ARBA" id="ARBA00022989"/>
    </source>
</evidence>
<keyword evidence="11 13" id="KW-0238">DNA-binding</keyword>
<dbReference type="InterPro" id="IPR016439">
    <property type="entry name" value="Lag1/Lac1-like"/>
</dbReference>
<keyword evidence="7 15" id="KW-1133">Transmembrane helix</keyword>
<evidence type="ECO:0000259" key="16">
    <source>
        <dbReference type="PROSITE" id="PS50071"/>
    </source>
</evidence>
<comment type="pathway">
    <text evidence="3">Sphingolipid metabolism.</text>
</comment>
<evidence type="ECO:0000259" key="17">
    <source>
        <dbReference type="PROSITE" id="PS50922"/>
    </source>
</evidence>
<dbReference type="PROSITE" id="PS50922">
    <property type="entry name" value="TLC"/>
    <property type="match status" value="1"/>
</dbReference>
<evidence type="ECO:0000256" key="12">
    <source>
        <dbReference type="PROSITE-ProRule" id="PRU00205"/>
    </source>
</evidence>
<dbReference type="UniPathway" id="UPA00222"/>
<evidence type="ECO:0000256" key="4">
    <source>
        <dbReference type="ARBA" id="ARBA00022679"/>
    </source>
</evidence>
<evidence type="ECO:0000256" key="3">
    <source>
        <dbReference type="ARBA" id="ARBA00004991"/>
    </source>
</evidence>
<dbReference type="Pfam" id="PF03798">
    <property type="entry name" value="TRAM_LAG1_CLN8"/>
    <property type="match status" value="1"/>
</dbReference>
<evidence type="ECO:0000256" key="5">
    <source>
        <dbReference type="ARBA" id="ARBA00022692"/>
    </source>
</evidence>
<keyword evidence="6" id="KW-0256">Endoplasmic reticulum</keyword>
<dbReference type="FunFam" id="1.10.10.60:FF:000020">
    <property type="entry name" value="Ceramide synthase 5"/>
    <property type="match status" value="1"/>
</dbReference>
<feature type="transmembrane region" description="Helical" evidence="15">
    <location>
        <begin position="40"/>
        <end position="57"/>
    </location>
</feature>
<dbReference type="GO" id="GO:0003677">
    <property type="term" value="F:DNA binding"/>
    <property type="evidence" value="ECO:0007669"/>
    <property type="project" value="UniProtKB-UniRule"/>
</dbReference>
<keyword evidence="5 12" id="KW-0812">Transmembrane</keyword>
<dbReference type="InterPro" id="IPR006634">
    <property type="entry name" value="TLC-dom"/>
</dbReference>
<feature type="transmembrane region" description="Helical" evidence="15">
    <location>
        <begin position="304"/>
        <end position="326"/>
    </location>
</feature>
<keyword evidence="9 12" id="KW-0472">Membrane</keyword>
<dbReference type="EMBL" id="LR783859">
    <property type="protein sequence ID" value="CAB3230110.1"/>
    <property type="molecule type" value="mRNA"/>
</dbReference>
<dbReference type="SUPFAM" id="SSF46689">
    <property type="entry name" value="Homeodomain-like"/>
    <property type="match status" value="1"/>
</dbReference>
<dbReference type="Gene3D" id="1.10.10.60">
    <property type="entry name" value="Homeodomain-like"/>
    <property type="match status" value="1"/>
</dbReference>
<evidence type="ECO:0000256" key="1">
    <source>
        <dbReference type="ARBA" id="ARBA00004477"/>
    </source>
</evidence>
<evidence type="ECO:0000256" key="9">
    <source>
        <dbReference type="ARBA" id="ARBA00023136"/>
    </source>
</evidence>
<keyword evidence="8" id="KW-0443">Lipid metabolism</keyword>
<evidence type="ECO:0000256" key="10">
    <source>
        <dbReference type="ARBA" id="ARBA00049036"/>
    </source>
</evidence>
<evidence type="ECO:0000256" key="2">
    <source>
        <dbReference type="ARBA" id="ARBA00004760"/>
    </source>
</evidence>
<proteinExistence type="evidence at transcript level"/>
<protein>
    <submittedName>
        <fullName evidence="18">LAG1-like1</fullName>
    </submittedName>
</protein>
<gene>
    <name evidence="18" type="primary">Cers6</name>
</gene>
<evidence type="ECO:0000256" key="15">
    <source>
        <dbReference type="SAM" id="Phobius"/>
    </source>
</evidence>
<comment type="subcellular location">
    <subcellularLocation>
        <location evidence="1">Endoplasmic reticulum membrane</location>
        <topology evidence="1">Multi-pass membrane protein</topology>
    </subcellularLocation>
    <subcellularLocation>
        <location evidence="11 13">Nucleus</location>
    </subcellularLocation>
</comment>
<dbReference type="InterPro" id="IPR001356">
    <property type="entry name" value="HD"/>
</dbReference>
<reference evidence="18" key="1">
    <citation type="submission" date="2020-04" db="EMBL/GenBank/DDBJ databases">
        <authorList>
            <person name="Neveu A P."/>
        </authorList>
    </citation>
    <scope>NUCLEOTIDE SEQUENCE</scope>
    <source>
        <tissue evidence="18">Whole embryo</tissue>
    </source>
</reference>
<feature type="domain" description="Homeobox" evidence="16">
    <location>
        <begin position="85"/>
        <end position="129"/>
    </location>
</feature>
<keyword evidence="11 13" id="KW-0539">Nucleus</keyword>
<evidence type="ECO:0000256" key="6">
    <source>
        <dbReference type="ARBA" id="ARBA00022824"/>
    </source>
</evidence>
<dbReference type="PIRSF" id="PIRSF005225">
    <property type="entry name" value="LAG1_LAC1"/>
    <property type="match status" value="1"/>
</dbReference>
<dbReference type="CDD" id="cd00086">
    <property type="entry name" value="homeodomain"/>
    <property type="match status" value="1"/>
</dbReference>
<feature type="DNA-binding region" description="Homeobox" evidence="11">
    <location>
        <begin position="87"/>
        <end position="130"/>
    </location>
</feature>
<sequence length="382" mass="44896">MAGTGFSQWFWNERFWLPHNTTWADLRNTDEASFPQASDLVMIFPYSIVLYIIRIFIERLFARPLGRKLNISDVPNRPPSSNVVLEKVFKTITKNPQGERLQGLCKQLDWSERQVQRWFRRKRDIDRPSKLVKFSETVWRFIFYVGVFLCGVALFYGTNCPWKTEICWQGYPEKQMLTPLKYWYYHMELAFYTSCIVSQFFDVKRKDFWPMCLHHFATICLIAFSYCINMLNVGGLIMALHDLSDIFLEGSKLMKYSKYESLGTLGLVLFGVSFSLVRLVYFPFWVLYSVYFDAWRIVGAFPSWYFFCMCLSVLQILHIYWFSFIVKGVMTLWRSGGKVDDERSESECSASDEETTVLQHKIEGHGDASSSNGMTLRKHKQT</sequence>
<keyword evidence="4" id="KW-0808">Transferase</keyword>
<dbReference type="Pfam" id="PF00046">
    <property type="entry name" value="Homeodomain"/>
    <property type="match status" value="1"/>
</dbReference>
<keyword evidence="11 13" id="KW-0371">Homeobox</keyword>
<dbReference type="InterPro" id="IPR009057">
    <property type="entry name" value="Homeodomain-like_sf"/>
</dbReference>
<feature type="transmembrane region" description="Helical" evidence="15">
    <location>
        <begin position="137"/>
        <end position="156"/>
    </location>
</feature>
<dbReference type="AlphaFoldDB" id="A0A6F9D8X9"/>
<dbReference type="SMART" id="SM00724">
    <property type="entry name" value="TLC"/>
    <property type="match status" value="1"/>
</dbReference>
<dbReference type="PANTHER" id="PTHR12560">
    <property type="entry name" value="LONGEVITY ASSURANCE FACTOR 1 LAG1"/>
    <property type="match status" value="1"/>
</dbReference>
<dbReference type="PROSITE" id="PS50071">
    <property type="entry name" value="HOMEOBOX_2"/>
    <property type="match status" value="1"/>
</dbReference>
<evidence type="ECO:0000256" key="8">
    <source>
        <dbReference type="ARBA" id="ARBA00023098"/>
    </source>
</evidence>
<evidence type="ECO:0000256" key="11">
    <source>
        <dbReference type="PROSITE-ProRule" id="PRU00108"/>
    </source>
</evidence>
<comment type="catalytic activity">
    <reaction evidence="10">
        <text>sphinganine + octadecanoyl-CoA = N-(octadecanoyl)-sphinganine + CoA + H(+)</text>
        <dbReference type="Rhea" id="RHEA:36547"/>
        <dbReference type="ChEBI" id="CHEBI:15378"/>
        <dbReference type="ChEBI" id="CHEBI:57287"/>
        <dbReference type="ChEBI" id="CHEBI:57394"/>
        <dbReference type="ChEBI" id="CHEBI:57817"/>
        <dbReference type="ChEBI" id="CHEBI:67033"/>
    </reaction>
    <physiologicalReaction direction="left-to-right" evidence="10">
        <dbReference type="Rhea" id="RHEA:36548"/>
    </physiologicalReaction>
</comment>
<feature type="transmembrane region" description="Helical" evidence="15">
    <location>
        <begin position="216"/>
        <end position="240"/>
    </location>
</feature>
<dbReference type="PANTHER" id="PTHR12560:SF0">
    <property type="entry name" value="LD18904P"/>
    <property type="match status" value="1"/>
</dbReference>
<evidence type="ECO:0000313" key="18">
    <source>
        <dbReference type="EMBL" id="CAB3230110.1"/>
    </source>
</evidence>
<feature type="domain" description="TLC" evidence="17">
    <location>
        <begin position="132"/>
        <end position="334"/>
    </location>
</feature>